<dbReference type="OrthoDB" id="9808289at2"/>
<dbReference type="KEGG" id="mmai:sS8_1806"/>
<keyword evidence="16" id="KW-1185">Reference proteome</keyword>
<comment type="catalytic activity">
    <reaction evidence="13 14">
        <text>di-trans,octa-cis-undecaprenyl diphosphate + H2O = di-trans,octa-cis-undecaprenyl phosphate + phosphate + H(+)</text>
        <dbReference type="Rhea" id="RHEA:28094"/>
        <dbReference type="ChEBI" id="CHEBI:15377"/>
        <dbReference type="ChEBI" id="CHEBI:15378"/>
        <dbReference type="ChEBI" id="CHEBI:43474"/>
        <dbReference type="ChEBI" id="CHEBI:58405"/>
        <dbReference type="ChEBI" id="CHEBI:60392"/>
        <dbReference type="EC" id="3.6.1.27"/>
    </reaction>
</comment>
<evidence type="ECO:0000256" key="13">
    <source>
        <dbReference type="ARBA" id="ARBA00047594"/>
    </source>
</evidence>
<evidence type="ECO:0000256" key="12">
    <source>
        <dbReference type="ARBA" id="ARBA00032932"/>
    </source>
</evidence>
<comment type="similarity">
    <text evidence="2 14">Belongs to the UppP family.</text>
</comment>
<dbReference type="EMBL" id="AP017928">
    <property type="protein sequence ID" value="BBA33762.1"/>
    <property type="molecule type" value="Genomic_DNA"/>
</dbReference>
<reference evidence="15 16" key="1">
    <citation type="submission" date="2016-12" db="EMBL/GenBank/DDBJ databases">
        <title>Genome sequencing of Methylocaldum marinum.</title>
        <authorList>
            <person name="Takeuchi M."/>
            <person name="Kamagata Y."/>
            <person name="Hiraoka S."/>
            <person name="Oshima K."/>
            <person name="Hattori M."/>
            <person name="Iwasaki W."/>
        </authorList>
    </citation>
    <scope>NUCLEOTIDE SEQUENCE [LARGE SCALE GENOMIC DNA]</scope>
    <source>
        <strain evidence="15 16">S8</strain>
    </source>
</reference>
<sequence>MDCHHVYFLALLQGLTEFLPISSSAHLILMPVIFGWHDQGLAFDVAVHIGTLTAVVVYYAGALKDMAGAWFGSISGKGMNTDARLAWYVILGTIPAGIAGLAANAYVEAVLRNPLVIATSTIVFALVLWLAQKLSAEQRTDNDINWRDALVIGLFQAVALIPGTSRSGITITGGLFRGLDRKAAARFSFLLSIPVTALAGLLKTYQLLESDQAVSWWNMFLGALLSGVVAYIAIDWFLKLLDRIGMLPFVIYRLILGSVLFFVFLPG</sequence>
<organism evidence="15 16">
    <name type="scientific">Methylocaldum marinum</name>
    <dbReference type="NCBI Taxonomy" id="1432792"/>
    <lineage>
        <taxon>Bacteria</taxon>
        <taxon>Pseudomonadati</taxon>
        <taxon>Pseudomonadota</taxon>
        <taxon>Gammaproteobacteria</taxon>
        <taxon>Methylococcales</taxon>
        <taxon>Methylococcaceae</taxon>
        <taxon>Methylocaldum</taxon>
    </lineage>
</organism>
<feature type="transmembrane region" description="Helical" evidence="14">
    <location>
        <begin position="114"/>
        <end position="132"/>
    </location>
</feature>
<evidence type="ECO:0000256" key="2">
    <source>
        <dbReference type="ARBA" id="ARBA00010621"/>
    </source>
</evidence>
<dbReference type="HAMAP" id="MF_01006">
    <property type="entry name" value="Undec_diphosphatase"/>
    <property type="match status" value="1"/>
</dbReference>
<dbReference type="InterPro" id="IPR003824">
    <property type="entry name" value="UppP"/>
</dbReference>
<feature type="transmembrane region" description="Helical" evidence="14">
    <location>
        <begin position="41"/>
        <end position="61"/>
    </location>
</feature>
<evidence type="ECO:0000313" key="15">
    <source>
        <dbReference type="EMBL" id="BBA33762.1"/>
    </source>
</evidence>
<evidence type="ECO:0000256" key="11">
    <source>
        <dbReference type="ARBA" id="ARBA00032707"/>
    </source>
</evidence>
<feature type="transmembrane region" description="Helical" evidence="14">
    <location>
        <begin position="183"/>
        <end position="202"/>
    </location>
</feature>
<dbReference type="EC" id="3.6.1.27" evidence="3 14"/>
<evidence type="ECO:0000256" key="7">
    <source>
        <dbReference type="ARBA" id="ARBA00022801"/>
    </source>
</evidence>
<feature type="transmembrane region" description="Helical" evidence="14">
    <location>
        <begin position="85"/>
        <end position="107"/>
    </location>
</feature>
<dbReference type="GO" id="GO:0005886">
    <property type="term" value="C:plasma membrane"/>
    <property type="evidence" value="ECO:0007669"/>
    <property type="project" value="UniProtKB-SubCell"/>
</dbReference>
<evidence type="ECO:0000256" key="10">
    <source>
        <dbReference type="ARBA" id="ARBA00023251"/>
    </source>
</evidence>
<comment type="subcellular location">
    <subcellularLocation>
        <location evidence="1 14">Cell membrane</location>
        <topology evidence="1 14">Multi-pass membrane protein</topology>
    </subcellularLocation>
</comment>
<gene>
    <name evidence="14" type="primary">uppP</name>
    <name evidence="15" type="ORF">sS8_1806</name>
</gene>
<keyword evidence="8 14" id="KW-1133">Transmembrane helix</keyword>
<dbReference type="PANTHER" id="PTHR30622">
    <property type="entry name" value="UNDECAPRENYL-DIPHOSPHATASE"/>
    <property type="match status" value="1"/>
</dbReference>
<dbReference type="AlphaFoldDB" id="A0A250KQE7"/>
<accession>A0A250KQE7</accession>
<feature type="transmembrane region" description="Helical" evidence="14">
    <location>
        <begin position="6"/>
        <end position="29"/>
    </location>
</feature>
<keyword evidence="10 14" id="KW-0046">Antibiotic resistance</keyword>
<dbReference type="Proteomes" id="UP000266313">
    <property type="component" value="Chromosome"/>
</dbReference>
<evidence type="ECO:0000256" key="14">
    <source>
        <dbReference type="HAMAP-Rule" id="MF_01006"/>
    </source>
</evidence>
<evidence type="ECO:0000256" key="6">
    <source>
        <dbReference type="ARBA" id="ARBA00022692"/>
    </source>
</evidence>
<dbReference type="Pfam" id="PF02673">
    <property type="entry name" value="BacA"/>
    <property type="match status" value="1"/>
</dbReference>
<dbReference type="GO" id="GO:0046677">
    <property type="term" value="P:response to antibiotic"/>
    <property type="evidence" value="ECO:0007669"/>
    <property type="project" value="UniProtKB-UniRule"/>
</dbReference>
<evidence type="ECO:0000256" key="4">
    <source>
        <dbReference type="ARBA" id="ARBA00021581"/>
    </source>
</evidence>
<dbReference type="NCBIfam" id="TIGR00753">
    <property type="entry name" value="undec_PP_bacA"/>
    <property type="match status" value="1"/>
</dbReference>
<keyword evidence="14" id="KW-0573">Peptidoglycan synthesis</keyword>
<keyword evidence="14" id="KW-0961">Cell wall biogenesis/degradation</keyword>
<dbReference type="GO" id="GO:0009252">
    <property type="term" value="P:peptidoglycan biosynthetic process"/>
    <property type="evidence" value="ECO:0007669"/>
    <property type="project" value="UniProtKB-KW"/>
</dbReference>
<evidence type="ECO:0000256" key="8">
    <source>
        <dbReference type="ARBA" id="ARBA00022989"/>
    </source>
</evidence>
<evidence type="ECO:0000256" key="1">
    <source>
        <dbReference type="ARBA" id="ARBA00004651"/>
    </source>
</evidence>
<dbReference type="GO" id="GO:0071555">
    <property type="term" value="P:cell wall organization"/>
    <property type="evidence" value="ECO:0007669"/>
    <property type="project" value="UniProtKB-KW"/>
</dbReference>
<evidence type="ECO:0000313" key="16">
    <source>
        <dbReference type="Proteomes" id="UP000266313"/>
    </source>
</evidence>
<evidence type="ECO:0000256" key="5">
    <source>
        <dbReference type="ARBA" id="ARBA00022475"/>
    </source>
</evidence>
<feature type="transmembrane region" description="Helical" evidence="14">
    <location>
        <begin position="144"/>
        <end position="162"/>
    </location>
</feature>
<keyword evidence="6 14" id="KW-0812">Transmembrane</keyword>
<dbReference type="NCBIfam" id="NF001393">
    <property type="entry name" value="PRK00281.2-4"/>
    <property type="match status" value="1"/>
</dbReference>
<evidence type="ECO:0000256" key="3">
    <source>
        <dbReference type="ARBA" id="ARBA00012374"/>
    </source>
</evidence>
<dbReference type="RefSeq" id="WP_119629322.1">
    <property type="nucleotide sequence ID" value="NZ_AP017928.1"/>
</dbReference>
<protein>
    <recommendedName>
        <fullName evidence="4 14">Undecaprenyl-diphosphatase</fullName>
        <ecNumber evidence="3 14">3.6.1.27</ecNumber>
    </recommendedName>
    <alternativeName>
        <fullName evidence="12 14">Bacitracin resistance protein</fullName>
    </alternativeName>
    <alternativeName>
        <fullName evidence="11 14">Undecaprenyl pyrophosphate phosphatase</fullName>
    </alternativeName>
</protein>
<name>A0A250KQE7_9GAMM</name>
<feature type="transmembrane region" description="Helical" evidence="14">
    <location>
        <begin position="214"/>
        <end position="234"/>
    </location>
</feature>
<proteinExistence type="inferred from homology"/>
<keyword evidence="7 14" id="KW-0378">Hydrolase</keyword>
<dbReference type="GO" id="GO:0008360">
    <property type="term" value="P:regulation of cell shape"/>
    <property type="evidence" value="ECO:0007669"/>
    <property type="project" value="UniProtKB-KW"/>
</dbReference>
<dbReference type="GO" id="GO:0050380">
    <property type="term" value="F:undecaprenyl-diphosphatase activity"/>
    <property type="evidence" value="ECO:0007669"/>
    <property type="project" value="UniProtKB-UniRule"/>
</dbReference>
<keyword evidence="14" id="KW-0133">Cell shape</keyword>
<dbReference type="PANTHER" id="PTHR30622:SF4">
    <property type="entry name" value="UNDECAPRENYL-DIPHOSPHATASE"/>
    <property type="match status" value="1"/>
</dbReference>
<comment type="miscellaneous">
    <text evidence="14">Bacitracin is thought to be involved in the inhibition of peptidoglycan synthesis by sequestering undecaprenyl diphosphate, thereby reducing the pool of lipid carrier available.</text>
</comment>
<keyword evidence="5 14" id="KW-1003">Cell membrane</keyword>
<feature type="transmembrane region" description="Helical" evidence="14">
    <location>
        <begin position="246"/>
        <end position="265"/>
    </location>
</feature>
<evidence type="ECO:0000256" key="9">
    <source>
        <dbReference type="ARBA" id="ARBA00023136"/>
    </source>
</evidence>
<keyword evidence="9 14" id="KW-0472">Membrane</keyword>
<comment type="function">
    <text evidence="14">Catalyzes the dephosphorylation of undecaprenyl diphosphate (UPP). Confers resistance to bacitracin.</text>
</comment>